<dbReference type="SMART" id="SM00066">
    <property type="entry name" value="GAL4"/>
    <property type="match status" value="1"/>
</dbReference>
<dbReference type="AlphaFoldDB" id="A0A4Z0Y813"/>
<protein>
    <recommendedName>
        <fullName evidence="3">Zn(2)-C6 fungal-type domain-containing protein</fullName>
    </recommendedName>
</protein>
<dbReference type="Gene3D" id="4.10.240.10">
    <property type="entry name" value="Zn(2)-C6 fungal-type DNA-binding domain"/>
    <property type="match status" value="1"/>
</dbReference>
<sequence length="463" mass="51905">MPANEGPSPIRKRKAHTKSRRGCANCKLRSIKCDEAEPSCKRCESFNVVCCYGSKFSPESLIAKQSFRVHIDAVSPTVIRSPPAPLPISGSRYSSETYQLVAEDMPLIEKFQRRTVWTLGTGATYHVYAAQTLPLAFTNPLLMHTILAMAEIHDLAIAPSESSRTTSLPYHWYHAVSSFRRYLSKPIPPSERDVLWVSSSLIEISTNVFLCMQGISYMAYVEARSPEEAWPLRPPSLADLSWLAFCDGQRLVAELTDPMRLDSAFHLPAKEMCDVCSWLTSLGMATTESKEGSAKGLPTGFGEFFGLPSSRPTSHSSMSTESNPDAGGLDYHQENNINEERRGRINDTNNNPYYAAVKLAAELFQLDLDQENFLVHVSFVGALDAPLRDLLARKDEKALLLLLYWYAKICDRRVWWLWKQSCTEGFAICRYLERAWTVSGEEDGLALLELPRRRLMVASGTTA</sequence>
<evidence type="ECO:0000256" key="1">
    <source>
        <dbReference type="ARBA" id="ARBA00023242"/>
    </source>
</evidence>
<feature type="region of interest" description="Disordered" evidence="2">
    <location>
        <begin position="310"/>
        <end position="331"/>
    </location>
</feature>
<dbReference type="CDD" id="cd00067">
    <property type="entry name" value="GAL4"/>
    <property type="match status" value="1"/>
</dbReference>
<dbReference type="InterPro" id="IPR036864">
    <property type="entry name" value="Zn2-C6_fun-type_DNA-bd_sf"/>
</dbReference>
<reference evidence="4 5" key="1">
    <citation type="submission" date="2019-03" db="EMBL/GenBank/DDBJ databases">
        <title>Draft genome sequence of Xylaria hypoxylon DSM 108379, a ubiquitous saprotrophic-parasitic fungi on hardwood.</title>
        <authorList>
            <person name="Buettner E."/>
            <person name="Leonhardt S."/>
            <person name="Gebauer A.M."/>
            <person name="Liers C."/>
            <person name="Hofrichter M."/>
            <person name="Kellner H."/>
        </authorList>
    </citation>
    <scope>NUCLEOTIDE SEQUENCE [LARGE SCALE GENOMIC DNA]</scope>
    <source>
        <strain evidence="4 5">DSM 108379</strain>
    </source>
</reference>
<feature type="domain" description="Zn(2)-C6 fungal-type" evidence="3">
    <location>
        <begin position="22"/>
        <end position="52"/>
    </location>
</feature>
<evidence type="ECO:0000256" key="2">
    <source>
        <dbReference type="SAM" id="MobiDB-lite"/>
    </source>
</evidence>
<evidence type="ECO:0000313" key="4">
    <source>
        <dbReference type="EMBL" id="TGJ80289.1"/>
    </source>
</evidence>
<organism evidence="4 5">
    <name type="scientific">Xylaria hypoxylon</name>
    <dbReference type="NCBI Taxonomy" id="37992"/>
    <lineage>
        <taxon>Eukaryota</taxon>
        <taxon>Fungi</taxon>
        <taxon>Dikarya</taxon>
        <taxon>Ascomycota</taxon>
        <taxon>Pezizomycotina</taxon>
        <taxon>Sordariomycetes</taxon>
        <taxon>Xylariomycetidae</taxon>
        <taxon>Xylariales</taxon>
        <taxon>Xylariaceae</taxon>
        <taxon>Xylaria</taxon>
    </lineage>
</organism>
<dbReference type="InterPro" id="IPR052400">
    <property type="entry name" value="Zn2-C6_fungal_TF"/>
</dbReference>
<name>A0A4Z0Y813_9PEZI</name>
<dbReference type="SUPFAM" id="SSF57701">
    <property type="entry name" value="Zn2/Cys6 DNA-binding domain"/>
    <property type="match status" value="1"/>
</dbReference>
<dbReference type="PROSITE" id="PS50048">
    <property type="entry name" value="ZN2_CY6_FUNGAL_2"/>
    <property type="match status" value="1"/>
</dbReference>
<dbReference type="GO" id="GO:0000981">
    <property type="term" value="F:DNA-binding transcription factor activity, RNA polymerase II-specific"/>
    <property type="evidence" value="ECO:0007669"/>
    <property type="project" value="InterPro"/>
</dbReference>
<dbReference type="STRING" id="37992.A0A4Z0Y813"/>
<evidence type="ECO:0000259" key="3">
    <source>
        <dbReference type="PROSITE" id="PS50048"/>
    </source>
</evidence>
<feature type="compositionally biased region" description="Low complexity" evidence="2">
    <location>
        <begin position="310"/>
        <end position="322"/>
    </location>
</feature>
<keyword evidence="1" id="KW-0539">Nucleus</keyword>
<proteinExistence type="predicted"/>
<comment type="caution">
    <text evidence="4">The sequence shown here is derived from an EMBL/GenBank/DDBJ whole genome shotgun (WGS) entry which is preliminary data.</text>
</comment>
<dbReference type="Proteomes" id="UP000297716">
    <property type="component" value="Unassembled WGS sequence"/>
</dbReference>
<dbReference type="PANTHER" id="PTHR47657:SF11">
    <property type="entry name" value="FINGER DOMAIN PROTEIN, PUTATIVE (AFU_ORTHOLOGUE AFUA_1G01650)-RELATED"/>
    <property type="match status" value="1"/>
</dbReference>
<accession>A0A4Z0Y813</accession>
<dbReference type="OrthoDB" id="3031538at2759"/>
<dbReference type="EMBL" id="SKBN01000230">
    <property type="protein sequence ID" value="TGJ80289.1"/>
    <property type="molecule type" value="Genomic_DNA"/>
</dbReference>
<gene>
    <name evidence="4" type="ORF">E0Z10_g8465</name>
</gene>
<keyword evidence="5" id="KW-1185">Reference proteome</keyword>
<dbReference type="GO" id="GO:0008270">
    <property type="term" value="F:zinc ion binding"/>
    <property type="evidence" value="ECO:0007669"/>
    <property type="project" value="InterPro"/>
</dbReference>
<dbReference type="Pfam" id="PF00172">
    <property type="entry name" value="Zn_clus"/>
    <property type="match status" value="1"/>
</dbReference>
<dbReference type="PANTHER" id="PTHR47657">
    <property type="entry name" value="STEROL REGULATORY ELEMENT-BINDING PROTEIN ECM22"/>
    <property type="match status" value="1"/>
</dbReference>
<evidence type="ECO:0000313" key="5">
    <source>
        <dbReference type="Proteomes" id="UP000297716"/>
    </source>
</evidence>
<dbReference type="InterPro" id="IPR001138">
    <property type="entry name" value="Zn2Cys6_DnaBD"/>
</dbReference>